<feature type="chain" id="PRO_5014450577" description="KAP NTPase domain-containing protein" evidence="2">
    <location>
        <begin position="20"/>
        <end position="503"/>
    </location>
</feature>
<accession>A0A2I7N3I5</accession>
<gene>
    <name evidence="4" type="ORF">CUN60_01460</name>
</gene>
<keyword evidence="5" id="KW-1185">Reference proteome</keyword>
<organism evidence="4 5">
    <name type="scientific">Aquella oligotrophica</name>
    <dbReference type="NCBI Taxonomy" id="2067065"/>
    <lineage>
        <taxon>Bacteria</taxon>
        <taxon>Pseudomonadati</taxon>
        <taxon>Pseudomonadota</taxon>
        <taxon>Betaproteobacteria</taxon>
        <taxon>Neisseriales</taxon>
        <taxon>Neisseriaceae</taxon>
        <taxon>Aquella</taxon>
    </lineage>
</organism>
<keyword evidence="2" id="KW-0732">Signal</keyword>
<evidence type="ECO:0000256" key="1">
    <source>
        <dbReference type="SAM" id="Phobius"/>
    </source>
</evidence>
<dbReference type="InterPro" id="IPR011646">
    <property type="entry name" value="KAP_P-loop"/>
</dbReference>
<evidence type="ECO:0000256" key="2">
    <source>
        <dbReference type="SAM" id="SignalP"/>
    </source>
</evidence>
<dbReference type="Pfam" id="PF07693">
    <property type="entry name" value="KAP_NTPase"/>
    <property type="match status" value="1"/>
</dbReference>
<keyword evidence="1" id="KW-0812">Transmembrane</keyword>
<evidence type="ECO:0000259" key="3">
    <source>
        <dbReference type="Pfam" id="PF07693"/>
    </source>
</evidence>
<dbReference type="OrthoDB" id="88903at2"/>
<dbReference type="RefSeq" id="WP_102950324.1">
    <property type="nucleotide sequence ID" value="NZ_CP024847.1"/>
</dbReference>
<dbReference type="Proteomes" id="UP000236655">
    <property type="component" value="Chromosome"/>
</dbReference>
<evidence type="ECO:0000313" key="5">
    <source>
        <dbReference type="Proteomes" id="UP000236655"/>
    </source>
</evidence>
<feature type="domain" description="KAP NTPase" evidence="3">
    <location>
        <begin position="131"/>
        <end position="191"/>
    </location>
</feature>
<dbReference type="EMBL" id="CP024847">
    <property type="protein sequence ID" value="AUR51024.1"/>
    <property type="molecule type" value="Genomic_DNA"/>
</dbReference>
<keyword evidence="1" id="KW-0472">Membrane</keyword>
<dbReference type="Gene3D" id="3.40.50.300">
    <property type="entry name" value="P-loop containing nucleotide triphosphate hydrolases"/>
    <property type="match status" value="1"/>
</dbReference>
<feature type="signal peptide" evidence="2">
    <location>
        <begin position="1"/>
        <end position="19"/>
    </location>
</feature>
<dbReference type="SUPFAM" id="SSF52540">
    <property type="entry name" value="P-loop containing nucleoside triphosphate hydrolases"/>
    <property type="match status" value="1"/>
</dbReference>
<dbReference type="InterPro" id="IPR027417">
    <property type="entry name" value="P-loop_NTPase"/>
</dbReference>
<sequence>MIKRISSILFIFCINFAWSVTIESNSNNQKIISSTPKLTVAKTKIQQATPILNSYKYDLKFTFLNPTPPNEAIKTDLLNLIKSVFNNVFYFWGIFSFLTLATLYFLRDCQSRKLIDKIRLSQLNNEKAGFIYKSLLESKNSIVLLNGKWGAGKTTFIKENLINCQLSQSVPFVYLNCSEFENYRNLVEHIIIESQPNSLIKFLFKINLISLLIKLSSVTLKDFIWSGRVIIFDDVERIVKLNNIHVEAIISLIFYLQEHKKCKIILTANEDELAENKAFASLREKIICDTYNISKKFDVIYPDIIREILSNDQNQEIEAILQANDKNDNIKAGIKFIYDITSNIRIIKHQINNIIKGLKWWNEKSFAEEYRPKYVKHLFGKDGYYTELFYLYIKNPHYLDMLAKLGCVYLEIKKSKKIETIQNNNYISPYPKNSIHDLIAQLNFPNSNNELQGNEKSEKQEAYVNKYTQERIDELFNDMLTIFDFGLVSKTLITDKFGNEDFL</sequence>
<protein>
    <recommendedName>
        <fullName evidence="3">KAP NTPase domain-containing protein</fullName>
    </recommendedName>
</protein>
<evidence type="ECO:0000313" key="4">
    <source>
        <dbReference type="EMBL" id="AUR51024.1"/>
    </source>
</evidence>
<feature type="transmembrane region" description="Helical" evidence="1">
    <location>
        <begin position="88"/>
        <end position="106"/>
    </location>
</feature>
<name>A0A2I7N3I5_9NEIS</name>
<reference evidence="5" key="1">
    <citation type="submission" date="2017-11" db="EMBL/GenBank/DDBJ databases">
        <authorList>
            <person name="Chan K.G."/>
            <person name="Lee L.S."/>
        </authorList>
    </citation>
    <scope>NUCLEOTIDE SEQUENCE [LARGE SCALE GENOMIC DNA]</scope>
    <source>
        <strain evidence="5">DSM 100970</strain>
    </source>
</reference>
<proteinExistence type="predicted"/>
<dbReference type="AlphaFoldDB" id="A0A2I7N3I5"/>
<keyword evidence="1" id="KW-1133">Transmembrane helix</keyword>
<dbReference type="KEGG" id="nba:CUN60_01460"/>